<dbReference type="PANTHER" id="PTHR24346:SF110">
    <property type="entry name" value="NON-SPECIFIC SERINE_THREONINE PROTEIN KINASE"/>
    <property type="match status" value="1"/>
</dbReference>
<evidence type="ECO:0000256" key="4">
    <source>
        <dbReference type="ARBA" id="ARBA00022777"/>
    </source>
</evidence>
<keyword evidence="5 6" id="KW-0067">ATP-binding</keyword>
<dbReference type="InterPro" id="IPR017441">
    <property type="entry name" value="Protein_kinase_ATP_BS"/>
</dbReference>
<dbReference type="FunFam" id="3.30.200.20:FF:000003">
    <property type="entry name" value="Non-specific serine/threonine protein kinase"/>
    <property type="match status" value="1"/>
</dbReference>
<evidence type="ECO:0000259" key="8">
    <source>
        <dbReference type="PROSITE" id="PS50011"/>
    </source>
</evidence>
<dbReference type="FunFam" id="1.10.510.10:FF:000571">
    <property type="entry name" value="Maternal embryonic leucine zipper kinase"/>
    <property type="match status" value="1"/>
</dbReference>
<dbReference type="SMART" id="SM00220">
    <property type="entry name" value="S_TKc"/>
    <property type="match status" value="1"/>
</dbReference>
<feature type="region of interest" description="Disordered" evidence="7">
    <location>
        <begin position="540"/>
        <end position="572"/>
    </location>
</feature>
<keyword evidence="2" id="KW-0808">Transferase</keyword>
<feature type="compositionally biased region" description="Polar residues" evidence="7">
    <location>
        <begin position="593"/>
        <end position="603"/>
    </location>
</feature>
<evidence type="ECO:0000256" key="6">
    <source>
        <dbReference type="PROSITE-ProRule" id="PRU10141"/>
    </source>
</evidence>
<gene>
    <name evidence="9" type="ORF">EGYM00392_LOCUS3441</name>
</gene>
<dbReference type="Pfam" id="PF00069">
    <property type="entry name" value="Pkinase"/>
    <property type="match status" value="1"/>
</dbReference>
<evidence type="ECO:0000256" key="5">
    <source>
        <dbReference type="ARBA" id="ARBA00022840"/>
    </source>
</evidence>
<sequence length="706" mass="77016">MPVEPLEVTDAAPEANGMPEANEAPKGDTGTGSEAAAPAGNIAPEPEVQRLGCYVLGPVIGTGAFGTVKLAQHEHKGHQVAVKIVNKSKLQGADMEQKIMREISILKLLRHRHVIRLHDVVDTPKDIVLVMEYAAGGELFDFIVKNWPLPEARVRSFFQQLVAAVEQIHFFRVVHRDLKPENLLVDADENLKIADFGLSSMTNDGDFLRTSCGSPNYAAPEVTAGRLYAGPEVDIWGCGVILYTMLCGRLPFDDKNLSVLFKKIQQGRYVIPSSLSKGAISLIQGILVVDPVKRMTIAQIREHEWFKIDLPPYLALSPEEKQLDIDLDDEVMTYVSNRMDIPKDLAYKVLRLGMKSDIVEAYNTVLNGRRSAATKRSPPPPEAYTCSPLQLDRADSPPPGASTTCQRQFTVQPLLMPEDRDLSPTPSTRSERSNTSVGDLSPSTSRSHSPLLLDGDDGSGAPHTPGPKAQRSAKSLKSMQALKLQVAPLVQGLVSGSRVQERQIRQLYNQPTPTVPKRCFFHWLLPAAIRSQLRLTQGPKAAAAGGVGAVPSPPRTPTSPPRATPASPVAGKPKLNHATAWAQVPKGAGGSAGSQKMTTSPTLSPEALGLHESWRLGVFAQQRSNVLMAKIYTVLKAEGFKWKVVNPFQLNCRPVDGHCDVFCVQLYRMAPGELAFVVDVSVLDPDLFHCIETVHRVYLRLSACLT</sequence>
<dbReference type="GO" id="GO:0035556">
    <property type="term" value="P:intracellular signal transduction"/>
    <property type="evidence" value="ECO:0007669"/>
    <property type="project" value="TreeGrafter"/>
</dbReference>
<keyword evidence="1" id="KW-0723">Serine/threonine-protein kinase</keyword>
<dbReference type="PROSITE" id="PS50011">
    <property type="entry name" value="PROTEIN_KINASE_DOM"/>
    <property type="match status" value="1"/>
</dbReference>
<name>A0A7S1HV98_9EUGL</name>
<keyword evidence="4" id="KW-0418">Kinase</keyword>
<protein>
    <recommendedName>
        <fullName evidence="8">Protein kinase domain-containing protein</fullName>
    </recommendedName>
</protein>
<feature type="region of interest" description="Disordered" evidence="7">
    <location>
        <begin position="584"/>
        <end position="604"/>
    </location>
</feature>
<dbReference type="Gene3D" id="3.30.310.80">
    <property type="entry name" value="Kinase associated domain 1, KA1"/>
    <property type="match status" value="1"/>
</dbReference>
<proteinExistence type="predicted"/>
<dbReference type="InterPro" id="IPR028375">
    <property type="entry name" value="KA1/Ssp2_C"/>
</dbReference>
<evidence type="ECO:0000256" key="7">
    <source>
        <dbReference type="SAM" id="MobiDB-lite"/>
    </source>
</evidence>
<dbReference type="PROSITE" id="PS00107">
    <property type="entry name" value="PROTEIN_KINASE_ATP"/>
    <property type="match status" value="1"/>
</dbReference>
<dbReference type="InterPro" id="IPR008271">
    <property type="entry name" value="Ser/Thr_kinase_AS"/>
</dbReference>
<dbReference type="PANTHER" id="PTHR24346">
    <property type="entry name" value="MAP/MICROTUBULE AFFINITY-REGULATING KINASE"/>
    <property type="match status" value="1"/>
</dbReference>
<accession>A0A7S1HV98</accession>
<feature type="compositionally biased region" description="Polar residues" evidence="7">
    <location>
        <begin position="424"/>
        <end position="448"/>
    </location>
</feature>
<dbReference type="SUPFAM" id="SSF56112">
    <property type="entry name" value="Protein kinase-like (PK-like)"/>
    <property type="match status" value="1"/>
</dbReference>
<dbReference type="InterPro" id="IPR011009">
    <property type="entry name" value="Kinase-like_dom_sf"/>
</dbReference>
<dbReference type="PROSITE" id="PS00108">
    <property type="entry name" value="PROTEIN_KINASE_ST"/>
    <property type="match status" value="1"/>
</dbReference>
<organism evidence="9">
    <name type="scientific">Eutreptiella gymnastica</name>
    <dbReference type="NCBI Taxonomy" id="73025"/>
    <lineage>
        <taxon>Eukaryota</taxon>
        <taxon>Discoba</taxon>
        <taxon>Euglenozoa</taxon>
        <taxon>Euglenida</taxon>
        <taxon>Spirocuta</taxon>
        <taxon>Euglenophyceae</taxon>
        <taxon>Eutreptiales</taxon>
        <taxon>Eutreptiaceae</taxon>
        <taxon>Eutreptiella</taxon>
    </lineage>
</organism>
<keyword evidence="3 6" id="KW-0547">Nucleotide-binding</keyword>
<dbReference type="SUPFAM" id="SSF103243">
    <property type="entry name" value="KA1-like"/>
    <property type="match status" value="1"/>
</dbReference>
<feature type="region of interest" description="Disordered" evidence="7">
    <location>
        <begin position="370"/>
        <end position="477"/>
    </location>
</feature>
<dbReference type="AlphaFoldDB" id="A0A7S1HV98"/>
<evidence type="ECO:0000256" key="3">
    <source>
        <dbReference type="ARBA" id="ARBA00022741"/>
    </source>
</evidence>
<evidence type="ECO:0000256" key="2">
    <source>
        <dbReference type="ARBA" id="ARBA00022679"/>
    </source>
</evidence>
<feature type="region of interest" description="Disordered" evidence="7">
    <location>
        <begin position="1"/>
        <end position="42"/>
    </location>
</feature>
<feature type="binding site" evidence="6">
    <location>
        <position position="83"/>
    </location>
    <ligand>
        <name>ATP</name>
        <dbReference type="ChEBI" id="CHEBI:30616"/>
    </ligand>
</feature>
<dbReference type="InterPro" id="IPR000719">
    <property type="entry name" value="Prot_kinase_dom"/>
</dbReference>
<feature type="compositionally biased region" description="Polar residues" evidence="7">
    <location>
        <begin position="401"/>
        <end position="411"/>
    </location>
</feature>
<reference evidence="9" key="1">
    <citation type="submission" date="2021-01" db="EMBL/GenBank/DDBJ databases">
        <authorList>
            <person name="Corre E."/>
            <person name="Pelletier E."/>
            <person name="Niang G."/>
            <person name="Scheremetjew M."/>
            <person name="Finn R."/>
            <person name="Kale V."/>
            <person name="Holt S."/>
            <person name="Cochrane G."/>
            <person name="Meng A."/>
            <person name="Brown T."/>
            <person name="Cohen L."/>
        </authorList>
    </citation>
    <scope>NUCLEOTIDE SEQUENCE</scope>
    <source>
        <strain evidence="9">NIES-381</strain>
    </source>
</reference>
<feature type="domain" description="Protein kinase" evidence="8">
    <location>
        <begin position="54"/>
        <end position="306"/>
    </location>
</feature>
<dbReference type="GO" id="GO:0005524">
    <property type="term" value="F:ATP binding"/>
    <property type="evidence" value="ECO:0007669"/>
    <property type="project" value="UniProtKB-UniRule"/>
</dbReference>
<dbReference type="GO" id="GO:0004674">
    <property type="term" value="F:protein serine/threonine kinase activity"/>
    <property type="evidence" value="ECO:0007669"/>
    <property type="project" value="UniProtKB-KW"/>
</dbReference>
<dbReference type="Gene3D" id="1.10.510.10">
    <property type="entry name" value="Transferase(Phosphotransferase) domain 1"/>
    <property type="match status" value="1"/>
</dbReference>
<dbReference type="EMBL" id="HBGA01009367">
    <property type="protein sequence ID" value="CAD8992394.1"/>
    <property type="molecule type" value="Transcribed_RNA"/>
</dbReference>
<evidence type="ECO:0000256" key="1">
    <source>
        <dbReference type="ARBA" id="ARBA00022527"/>
    </source>
</evidence>
<feature type="compositionally biased region" description="Pro residues" evidence="7">
    <location>
        <begin position="551"/>
        <end position="563"/>
    </location>
</feature>
<evidence type="ECO:0000313" key="9">
    <source>
        <dbReference type="EMBL" id="CAD8992394.1"/>
    </source>
</evidence>
<dbReference type="GO" id="GO:0005737">
    <property type="term" value="C:cytoplasm"/>
    <property type="evidence" value="ECO:0007669"/>
    <property type="project" value="TreeGrafter"/>
</dbReference>